<organism evidence="3 4">
    <name type="scientific">Aphanomyces euteiches</name>
    <dbReference type="NCBI Taxonomy" id="100861"/>
    <lineage>
        <taxon>Eukaryota</taxon>
        <taxon>Sar</taxon>
        <taxon>Stramenopiles</taxon>
        <taxon>Oomycota</taxon>
        <taxon>Saprolegniomycetes</taxon>
        <taxon>Saprolegniales</taxon>
        <taxon>Verrucalvaceae</taxon>
        <taxon>Aphanomyces</taxon>
    </lineage>
</organism>
<dbReference type="SUPFAM" id="SSF49899">
    <property type="entry name" value="Concanavalin A-like lectins/glucanases"/>
    <property type="match status" value="1"/>
</dbReference>
<dbReference type="PANTHER" id="PTHR14499">
    <property type="entry name" value="POTASSIUM CHANNEL TETRAMERIZATION DOMAIN-CONTAINING"/>
    <property type="match status" value="1"/>
</dbReference>
<dbReference type="EMBL" id="VJMJ01000128">
    <property type="protein sequence ID" value="KAF0732874.1"/>
    <property type="molecule type" value="Genomic_DNA"/>
</dbReference>
<dbReference type="InterPro" id="IPR011333">
    <property type="entry name" value="SKP1/BTB/POZ_sf"/>
</dbReference>
<protein>
    <recommendedName>
        <fullName evidence="2">Potassium channel tetramerisation-type BTB domain-containing protein</fullName>
    </recommendedName>
</protein>
<keyword evidence="1" id="KW-0175">Coiled coil</keyword>
<dbReference type="InterPro" id="IPR043136">
    <property type="entry name" value="B30.2/SPRY_sf"/>
</dbReference>
<name>A0A6G0WZE3_9STRA</name>
<dbReference type="Gene3D" id="2.60.120.920">
    <property type="match status" value="1"/>
</dbReference>
<dbReference type="Proteomes" id="UP000481153">
    <property type="component" value="Unassembled WGS sequence"/>
</dbReference>
<sequence length="340" mass="38691">MFQELKEAQAREEENLREYHARHLQQVQEAHRNELKSLADKHAAELHALFENAERATHQLQMETSALLEKKRQWDMVEQRVQEALERVTHSVIKLNVGGRLFAIPRDTLLKYEGSYFHAMLSQNHWKPDLDNDAYFIDADPTLFEYVMAYLREGDLSCEGLPPLKKQRLMKTLDYLNLEVLQWDASASVGITDGTILISEDKRTVSFSLSIADESGFIQANRPVDRVSIQLINRGNSLNDNPLTYIGLEAFKPDGDVDSVVSYNICSGDVSRGHMCEEIPRGQTFENGDILTISYNRQAKTIHFAKNGLDMGICLEDVPDKKYYPYVDTNCDGICLSLAS</sequence>
<dbReference type="GO" id="GO:0051260">
    <property type="term" value="P:protein homooligomerization"/>
    <property type="evidence" value="ECO:0007669"/>
    <property type="project" value="InterPro"/>
</dbReference>
<dbReference type="Gene3D" id="3.30.710.10">
    <property type="entry name" value="Potassium Channel Kv1.1, Chain A"/>
    <property type="match status" value="1"/>
</dbReference>
<dbReference type="CDD" id="cd18316">
    <property type="entry name" value="BTB_POZ_KCTD-like"/>
    <property type="match status" value="1"/>
</dbReference>
<comment type="caution">
    <text evidence="3">The sequence shown here is derived from an EMBL/GenBank/DDBJ whole genome shotgun (WGS) entry which is preliminary data.</text>
</comment>
<proteinExistence type="predicted"/>
<dbReference type="PANTHER" id="PTHR14499:SF136">
    <property type="entry name" value="GH08630P"/>
    <property type="match status" value="1"/>
</dbReference>
<feature type="coiled-coil region" evidence="1">
    <location>
        <begin position="2"/>
        <end position="41"/>
    </location>
</feature>
<evidence type="ECO:0000259" key="2">
    <source>
        <dbReference type="Pfam" id="PF02214"/>
    </source>
</evidence>
<gene>
    <name evidence="3" type="ORF">Ae201684_010198</name>
</gene>
<evidence type="ECO:0000313" key="3">
    <source>
        <dbReference type="EMBL" id="KAF0732874.1"/>
    </source>
</evidence>
<feature type="domain" description="Potassium channel tetramerisation-type BTB" evidence="2">
    <location>
        <begin position="93"/>
        <end position="179"/>
    </location>
</feature>
<accession>A0A6G0WZE3</accession>
<reference evidence="3 4" key="1">
    <citation type="submission" date="2019-07" db="EMBL/GenBank/DDBJ databases">
        <title>Genomics analysis of Aphanomyces spp. identifies a new class of oomycete effector associated with host adaptation.</title>
        <authorList>
            <person name="Gaulin E."/>
        </authorList>
    </citation>
    <scope>NUCLEOTIDE SEQUENCE [LARGE SCALE GENOMIC DNA]</scope>
    <source>
        <strain evidence="3 4">ATCC 201684</strain>
    </source>
</reference>
<evidence type="ECO:0000313" key="4">
    <source>
        <dbReference type="Proteomes" id="UP000481153"/>
    </source>
</evidence>
<dbReference type="Pfam" id="PF02214">
    <property type="entry name" value="BTB_2"/>
    <property type="match status" value="1"/>
</dbReference>
<dbReference type="SUPFAM" id="SSF54695">
    <property type="entry name" value="POZ domain"/>
    <property type="match status" value="1"/>
</dbReference>
<evidence type="ECO:0000256" key="1">
    <source>
        <dbReference type="SAM" id="Coils"/>
    </source>
</evidence>
<dbReference type="VEuPathDB" id="FungiDB:AeMF1_018935"/>
<dbReference type="InterPro" id="IPR013320">
    <property type="entry name" value="ConA-like_dom_sf"/>
</dbReference>
<dbReference type="AlphaFoldDB" id="A0A6G0WZE3"/>
<keyword evidence="4" id="KW-1185">Reference proteome</keyword>
<dbReference type="InterPro" id="IPR003131">
    <property type="entry name" value="T1-type_BTB"/>
</dbReference>